<evidence type="ECO:0000313" key="2">
    <source>
        <dbReference type="Proteomes" id="UP000678393"/>
    </source>
</evidence>
<keyword evidence="2" id="KW-1185">Reference proteome</keyword>
<dbReference type="PANTHER" id="PTHR47403">
    <property type="entry name" value="LOC100145250 PROTEIN"/>
    <property type="match status" value="1"/>
</dbReference>
<gene>
    <name evidence="1" type="ORF">CUNI_LOCUS12024</name>
</gene>
<name>A0A8S3ZH84_9EUPU</name>
<dbReference type="PANTHER" id="PTHR47403:SF6">
    <property type="entry name" value="N-ACETYLTRANSFERASE DOMAIN-CONTAINING PROTEIN"/>
    <property type="match status" value="1"/>
</dbReference>
<dbReference type="EMBL" id="CAJHNH020002367">
    <property type="protein sequence ID" value="CAG5126466.1"/>
    <property type="molecule type" value="Genomic_DNA"/>
</dbReference>
<protein>
    <recommendedName>
        <fullName evidence="3">N-acetyltransferase domain-containing protein</fullName>
    </recommendedName>
</protein>
<comment type="caution">
    <text evidence="1">The sequence shown here is derived from an EMBL/GenBank/DDBJ whole genome shotgun (WGS) entry which is preliminary data.</text>
</comment>
<evidence type="ECO:0000313" key="1">
    <source>
        <dbReference type="EMBL" id="CAG5126466.1"/>
    </source>
</evidence>
<organism evidence="1 2">
    <name type="scientific">Candidula unifasciata</name>
    <dbReference type="NCBI Taxonomy" id="100452"/>
    <lineage>
        <taxon>Eukaryota</taxon>
        <taxon>Metazoa</taxon>
        <taxon>Spiralia</taxon>
        <taxon>Lophotrochozoa</taxon>
        <taxon>Mollusca</taxon>
        <taxon>Gastropoda</taxon>
        <taxon>Heterobranchia</taxon>
        <taxon>Euthyneura</taxon>
        <taxon>Panpulmonata</taxon>
        <taxon>Eupulmonata</taxon>
        <taxon>Stylommatophora</taxon>
        <taxon>Helicina</taxon>
        <taxon>Helicoidea</taxon>
        <taxon>Geomitridae</taxon>
        <taxon>Candidula</taxon>
    </lineage>
</organism>
<dbReference type="InterPro" id="IPR016181">
    <property type="entry name" value="Acyl_CoA_acyltransferase"/>
</dbReference>
<reference evidence="1" key="1">
    <citation type="submission" date="2021-04" db="EMBL/GenBank/DDBJ databases">
        <authorList>
            <consortium name="Molecular Ecology Group"/>
        </authorList>
    </citation>
    <scope>NUCLEOTIDE SEQUENCE</scope>
</reference>
<sequence>MATSPRIVVRKAQEEDYEAVINITKEISLGADYLYVQYSELINDADSSYYVCEVDGEVAAFEGVSLLDDNNTLMARSARVKDKFRGQGLLNRIRKKIYDDYKDVPGQKRIRNCCTNIVRLVDSATFRSQNRFLGTRALTVYDPLDVVKVPAAYTDDIPEVRTVDPEILRYLFEEKELSTYLFPLGFLVVISWFFDPLVSNIKHIKKQHPCVSISAVLGESIEQLTSTSNIEKSYTNSKEKARGLLVFCCHYKTPTMIFFNIEIYGKPVQGQEDSELRPFIFHGLKQAVSVMEQDHSKLPPALGISTDTDELLQVCKNIVAPLGFYRDKMGAFTSQNFFEQEFEQLANY</sequence>
<proteinExistence type="predicted"/>
<dbReference type="Proteomes" id="UP000678393">
    <property type="component" value="Unassembled WGS sequence"/>
</dbReference>
<dbReference type="Gene3D" id="3.40.630.30">
    <property type="match status" value="1"/>
</dbReference>
<dbReference type="SUPFAM" id="SSF55729">
    <property type="entry name" value="Acyl-CoA N-acyltransferases (Nat)"/>
    <property type="match status" value="1"/>
</dbReference>
<dbReference type="AlphaFoldDB" id="A0A8S3ZH84"/>
<evidence type="ECO:0008006" key="3">
    <source>
        <dbReference type="Google" id="ProtNLM"/>
    </source>
</evidence>
<dbReference type="OrthoDB" id="6086192at2759"/>
<accession>A0A8S3ZH84</accession>